<proteinExistence type="predicted"/>
<feature type="transmembrane region" description="Helical" evidence="7">
    <location>
        <begin position="226"/>
        <end position="246"/>
    </location>
</feature>
<feature type="transmembrane region" description="Helical" evidence="7">
    <location>
        <begin position="62"/>
        <end position="81"/>
    </location>
</feature>
<feature type="transmembrane region" description="Helical" evidence="7">
    <location>
        <begin position="93"/>
        <end position="111"/>
    </location>
</feature>
<evidence type="ECO:0000259" key="8">
    <source>
        <dbReference type="PROSITE" id="PS50922"/>
    </source>
</evidence>
<keyword evidence="2 5" id="KW-0812">Transmembrane</keyword>
<keyword evidence="10" id="KW-1185">Reference proteome</keyword>
<feature type="region of interest" description="Disordered" evidence="6">
    <location>
        <begin position="258"/>
        <end position="282"/>
    </location>
</feature>
<dbReference type="Pfam" id="PF03798">
    <property type="entry name" value="TRAM_LAG1_CLN8"/>
    <property type="match status" value="1"/>
</dbReference>
<protein>
    <recommendedName>
        <fullName evidence="8">TLC domain-containing protein</fullName>
    </recommendedName>
</protein>
<name>L8HL84_ACACF</name>
<dbReference type="GO" id="GO:0005783">
    <property type="term" value="C:endoplasmic reticulum"/>
    <property type="evidence" value="ECO:0007669"/>
    <property type="project" value="TreeGrafter"/>
</dbReference>
<keyword evidence="3 7" id="KW-1133">Transmembrane helix</keyword>
<evidence type="ECO:0000256" key="3">
    <source>
        <dbReference type="ARBA" id="ARBA00022989"/>
    </source>
</evidence>
<dbReference type="PROSITE" id="PS50922">
    <property type="entry name" value="TLC"/>
    <property type="match status" value="1"/>
</dbReference>
<comment type="subcellular location">
    <subcellularLocation>
        <location evidence="1">Membrane</location>
        <topology evidence="1">Multi-pass membrane protein</topology>
    </subcellularLocation>
</comment>
<dbReference type="KEGG" id="acan:ACA1_288420"/>
<dbReference type="STRING" id="1257118.L8HL84"/>
<sequence length="282" mass="32059">MNSYSADWATKLYDLAHVHGPYLAASTIIWTAIYLASAPISRRVSATYRGLPFKLKMQWDNRIVAFLHAVVICYAAFWGLLCDEPLKADHLHAYSTWAYATMITACGYFIWDAVMCIIYFKEFQLGFLLHALGCLFTFLGSLDGVFMYYGYFYLTFEASTPFLNLHWFMDKLGVSNSNPFKKLNAGLLVLSFFLFRIISGCGYSAVVWQDIHRYIAATSNMANVGIMYYFYFAILLLNGLNCYWFYSIVKFATRAPKVHPSSTSTSATTTALTANDKARKKE</sequence>
<dbReference type="AlphaFoldDB" id="L8HL84"/>
<evidence type="ECO:0000256" key="7">
    <source>
        <dbReference type="SAM" id="Phobius"/>
    </source>
</evidence>
<accession>L8HL84</accession>
<dbReference type="GO" id="GO:0055088">
    <property type="term" value="P:lipid homeostasis"/>
    <property type="evidence" value="ECO:0007669"/>
    <property type="project" value="TreeGrafter"/>
</dbReference>
<dbReference type="PANTHER" id="PTHR13439:SF0">
    <property type="entry name" value="TOPOISOMERASE I DAMAGE AFFECTED PROTEIN 4"/>
    <property type="match status" value="1"/>
</dbReference>
<gene>
    <name evidence="9" type="ORF">ACA1_288420</name>
</gene>
<feature type="transmembrane region" description="Helical" evidence="7">
    <location>
        <begin position="187"/>
        <end position="206"/>
    </location>
</feature>
<dbReference type="PANTHER" id="PTHR13439">
    <property type="entry name" value="CT120 PROTEIN"/>
    <property type="match status" value="1"/>
</dbReference>
<dbReference type="OMA" id="SIFACKM"/>
<evidence type="ECO:0000256" key="5">
    <source>
        <dbReference type="PROSITE-ProRule" id="PRU00205"/>
    </source>
</evidence>
<reference evidence="9 10" key="1">
    <citation type="journal article" date="2013" name="Genome Biol.">
        <title>Genome of Acanthamoeba castellanii highlights extensive lateral gene transfer and early evolution of tyrosine kinase signaling.</title>
        <authorList>
            <person name="Clarke M."/>
            <person name="Lohan A.J."/>
            <person name="Liu B."/>
            <person name="Lagkouvardos I."/>
            <person name="Roy S."/>
            <person name="Zafar N."/>
            <person name="Bertelli C."/>
            <person name="Schilde C."/>
            <person name="Kianianmomeni A."/>
            <person name="Burglin T.R."/>
            <person name="Frech C."/>
            <person name="Turcotte B."/>
            <person name="Kopec K.O."/>
            <person name="Synnott J.M."/>
            <person name="Choo C."/>
            <person name="Paponov I."/>
            <person name="Finkler A."/>
            <person name="Soon Heng Tan C."/>
            <person name="Hutchins A.P."/>
            <person name="Weinmeier T."/>
            <person name="Rattei T."/>
            <person name="Chu J.S."/>
            <person name="Gimenez G."/>
            <person name="Irimia M."/>
            <person name="Rigden D.J."/>
            <person name="Fitzpatrick D.A."/>
            <person name="Lorenzo-Morales J."/>
            <person name="Bateman A."/>
            <person name="Chiu C.H."/>
            <person name="Tang P."/>
            <person name="Hegemann P."/>
            <person name="Fromm H."/>
            <person name="Raoult D."/>
            <person name="Greub G."/>
            <person name="Miranda-Saavedra D."/>
            <person name="Chen N."/>
            <person name="Nash P."/>
            <person name="Ginger M.L."/>
            <person name="Horn M."/>
            <person name="Schaap P."/>
            <person name="Caler L."/>
            <person name="Loftus B."/>
        </authorList>
    </citation>
    <scope>NUCLEOTIDE SEQUENCE [LARGE SCALE GENOMIC DNA]</scope>
    <source>
        <strain evidence="9 10">Neff</strain>
    </source>
</reference>
<dbReference type="EMBL" id="KB007805">
    <property type="protein sequence ID" value="ELR25121.1"/>
    <property type="molecule type" value="Genomic_DNA"/>
</dbReference>
<dbReference type="InterPro" id="IPR050846">
    <property type="entry name" value="TLCD"/>
</dbReference>
<evidence type="ECO:0000256" key="2">
    <source>
        <dbReference type="ARBA" id="ARBA00022692"/>
    </source>
</evidence>
<evidence type="ECO:0000313" key="9">
    <source>
        <dbReference type="EMBL" id="ELR25121.1"/>
    </source>
</evidence>
<keyword evidence="4 5" id="KW-0472">Membrane</keyword>
<evidence type="ECO:0000313" key="10">
    <source>
        <dbReference type="Proteomes" id="UP000011083"/>
    </source>
</evidence>
<dbReference type="SMART" id="SM00724">
    <property type="entry name" value="TLC"/>
    <property type="match status" value="1"/>
</dbReference>
<dbReference type="VEuPathDB" id="AmoebaDB:ACA1_288420"/>
<dbReference type="OrthoDB" id="18806at2759"/>
<evidence type="ECO:0000256" key="4">
    <source>
        <dbReference type="ARBA" id="ARBA00023136"/>
    </source>
</evidence>
<evidence type="ECO:0000256" key="6">
    <source>
        <dbReference type="SAM" id="MobiDB-lite"/>
    </source>
</evidence>
<feature type="domain" description="TLC" evidence="8">
    <location>
        <begin position="54"/>
        <end position="257"/>
    </location>
</feature>
<feature type="transmembrane region" description="Helical" evidence="7">
    <location>
        <begin position="20"/>
        <end position="41"/>
    </location>
</feature>
<dbReference type="Proteomes" id="UP000011083">
    <property type="component" value="Unassembled WGS sequence"/>
</dbReference>
<evidence type="ECO:0000256" key="1">
    <source>
        <dbReference type="ARBA" id="ARBA00004141"/>
    </source>
</evidence>
<dbReference type="GO" id="GO:0016020">
    <property type="term" value="C:membrane"/>
    <property type="evidence" value="ECO:0007669"/>
    <property type="project" value="UniProtKB-SubCell"/>
</dbReference>
<organism evidence="9 10">
    <name type="scientific">Acanthamoeba castellanii (strain ATCC 30010 / Neff)</name>
    <dbReference type="NCBI Taxonomy" id="1257118"/>
    <lineage>
        <taxon>Eukaryota</taxon>
        <taxon>Amoebozoa</taxon>
        <taxon>Discosea</taxon>
        <taxon>Longamoebia</taxon>
        <taxon>Centramoebida</taxon>
        <taxon>Acanthamoebidae</taxon>
        <taxon>Acanthamoeba</taxon>
    </lineage>
</organism>
<feature type="compositionally biased region" description="Low complexity" evidence="6">
    <location>
        <begin position="261"/>
        <end position="274"/>
    </location>
</feature>
<dbReference type="GeneID" id="14926164"/>
<dbReference type="RefSeq" id="XP_004367876.1">
    <property type="nucleotide sequence ID" value="XM_004367819.1"/>
</dbReference>
<dbReference type="InterPro" id="IPR006634">
    <property type="entry name" value="TLC-dom"/>
</dbReference>
<feature type="transmembrane region" description="Helical" evidence="7">
    <location>
        <begin position="123"/>
        <end position="142"/>
    </location>
</feature>